<dbReference type="SUPFAM" id="SSF52540">
    <property type="entry name" value="P-loop containing nucleoside triphosphate hydrolases"/>
    <property type="match status" value="1"/>
</dbReference>
<dbReference type="AlphaFoldDB" id="A0A0P9D0F2"/>
<reference evidence="2 3" key="1">
    <citation type="submission" date="2015-09" db="EMBL/GenBank/DDBJ databases">
        <title>Draft genome sequence of Alicyclobacillus ferrooxydans DSM 22381.</title>
        <authorList>
            <person name="Hemp J."/>
        </authorList>
    </citation>
    <scope>NUCLEOTIDE SEQUENCE [LARGE SCALE GENOMIC DNA]</scope>
    <source>
        <strain evidence="2 3">TC-34</strain>
    </source>
</reference>
<gene>
    <name evidence="2" type="ORF">AN477_14780</name>
</gene>
<dbReference type="Pfam" id="PF08298">
    <property type="entry name" value="AAA_PrkA"/>
    <property type="match status" value="1"/>
</dbReference>
<dbReference type="EMBL" id="LJCO01000064">
    <property type="protein sequence ID" value="KPV42946.1"/>
    <property type="molecule type" value="Genomic_DNA"/>
</dbReference>
<sequence>MNTAKQYLSMDKQPQLWRGDFASYLELILEHKQFARSAHALLYDAILDKGIALSADDEPPVYGAFRDEIFGIDDPIAQLMSALHAGAEGLDIRRRIILLMGPPGSAKSTIATRMKRLLEEYTQTPKGAVYAIADCPMHEDPLHLLPQSARKQLHQDTGILVEGELCPVCRYRLEQAEGAWSSISTIPVEQIVFSEQRKVGIAAFAPSDPNSQDISDLVGGVDIVALQQYGVESHPLAWRFDGTLNIANRGIAELIELLKSKAELQFSLLTLAQERQIKAPRFELISADEVLLAHTNEEEYRRFVSDQKNEALQSRTYIIKVPYNLKWSAEEQIYSKMMGNRLDTHIAPWTLKAAAGWALLSRYEKLEKYSPELKLKLYDGQFEGEFRPAHLREVKELSPRDGMFGVSPRQVVNALSQAIAASPHNCLTPTDALKALRESLDHHTGAESKEKRDQLLGAVGAIRAEYDRYAKQTVSRAFIAAFESSAQDILIRYLDSAEASMREDKLRDPITGEWVDPDEKLMRSLEDLIGVSEGSKKSFREELLVRVGAMARHGKEFRWDSHPRLKEAIEQRLFADLQGTIRTTLSSKVPDEEQRRKLDSVKRRLQEQDGYCPHCASAMLDYVGYLLEKGN</sequence>
<dbReference type="Proteomes" id="UP000050482">
    <property type="component" value="Unassembled WGS sequence"/>
</dbReference>
<dbReference type="GO" id="GO:0004672">
    <property type="term" value="F:protein kinase activity"/>
    <property type="evidence" value="ECO:0007669"/>
    <property type="project" value="TreeGrafter"/>
</dbReference>
<accession>A0A0P9D0F2</accession>
<comment type="caution">
    <text evidence="2">The sequence shown here is derived from an EMBL/GenBank/DDBJ whole genome shotgun (WGS) entry which is preliminary data.</text>
</comment>
<dbReference type="PATRIC" id="fig|471514.4.peg.2544"/>
<evidence type="ECO:0000313" key="3">
    <source>
        <dbReference type="Proteomes" id="UP000050482"/>
    </source>
</evidence>
<evidence type="ECO:0000313" key="2">
    <source>
        <dbReference type="EMBL" id="KPV42946.1"/>
    </source>
</evidence>
<protein>
    <recommendedName>
        <fullName evidence="1">PrkA AAA domain-containing protein</fullName>
    </recommendedName>
</protein>
<dbReference type="InterPro" id="IPR027417">
    <property type="entry name" value="P-loop_NTPase"/>
</dbReference>
<evidence type="ECO:0000259" key="1">
    <source>
        <dbReference type="SMART" id="SM00763"/>
    </source>
</evidence>
<dbReference type="PANTHER" id="PTHR30267:SF2">
    <property type="entry name" value="PROTEIN PRKA"/>
    <property type="match status" value="1"/>
</dbReference>
<proteinExistence type="predicted"/>
<name>A0A0P9D0F2_9BACL</name>
<keyword evidence="3" id="KW-1185">Reference proteome</keyword>
<dbReference type="PANTHER" id="PTHR30267">
    <property type="entry name" value="PROTEIN KINASE PRKA"/>
    <property type="match status" value="1"/>
</dbReference>
<dbReference type="InterPro" id="IPR010650">
    <property type="entry name" value="PrkA_C"/>
</dbReference>
<dbReference type="Gene3D" id="3.40.50.300">
    <property type="entry name" value="P-loop containing nucleotide triphosphate hydrolases"/>
    <property type="match status" value="1"/>
</dbReference>
<feature type="domain" description="PrkA AAA" evidence="1">
    <location>
        <begin position="19"/>
        <end position="370"/>
    </location>
</feature>
<dbReference type="RefSeq" id="WP_054969939.1">
    <property type="nucleotide sequence ID" value="NZ_LJCO01000064.1"/>
</dbReference>
<dbReference type="InterPro" id="IPR013153">
    <property type="entry name" value="Prk_AAA"/>
</dbReference>
<dbReference type="Pfam" id="PF06798">
    <property type="entry name" value="PrkA"/>
    <property type="match status" value="1"/>
</dbReference>
<dbReference type="STRING" id="471514.AN477_14780"/>
<dbReference type="SMART" id="SM00763">
    <property type="entry name" value="AAA_PrkA"/>
    <property type="match status" value="1"/>
</dbReference>
<organism evidence="2 3">
    <name type="scientific">Alicyclobacillus ferrooxydans</name>
    <dbReference type="NCBI Taxonomy" id="471514"/>
    <lineage>
        <taxon>Bacteria</taxon>
        <taxon>Bacillati</taxon>
        <taxon>Bacillota</taxon>
        <taxon>Bacilli</taxon>
        <taxon>Bacillales</taxon>
        <taxon>Alicyclobacillaceae</taxon>
        <taxon>Alicyclobacillus</taxon>
    </lineage>
</organism>